<protein>
    <submittedName>
        <fullName evidence="2">Uncharacterized protein</fullName>
    </submittedName>
</protein>
<evidence type="ECO:0000313" key="1">
    <source>
        <dbReference type="EMBL" id="KAE8936824.1"/>
    </source>
</evidence>
<dbReference type="AlphaFoldDB" id="A0A6A3S418"/>
<evidence type="ECO:0000313" key="3">
    <source>
        <dbReference type="EMBL" id="KAE9142676.1"/>
    </source>
</evidence>
<evidence type="ECO:0000313" key="8">
    <source>
        <dbReference type="Proteomes" id="UP000433483"/>
    </source>
</evidence>
<evidence type="ECO:0000313" key="4">
    <source>
        <dbReference type="EMBL" id="KAE9206201.1"/>
    </source>
</evidence>
<dbReference type="Proteomes" id="UP000433483">
    <property type="component" value="Unassembled WGS sequence"/>
</dbReference>
<evidence type="ECO:0000313" key="2">
    <source>
        <dbReference type="EMBL" id="KAE9109256.1"/>
    </source>
</evidence>
<dbReference type="EMBL" id="QXFZ01000644">
    <property type="protein sequence ID" value="KAE9109256.1"/>
    <property type="molecule type" value="Genomic_DNA"/>
</dbReference>
<dbReference type="EMBL" id="QXGD01000782">
    <property type="protein sequence ID" value="KAE9224825.1"/>
    <property type="molecule type" value="Genomic_DNA"/>
</dbReference>
<dbReference type="OrthoDB" id="126567at2759"/>
<dbReference type="Proteomes" id="UP000440367">
    <property type="component" value="Unassembled WGS sequence"/>
</dbReference>
<dbReference type="Proteomes" id="UP000429523">
    <property type="component" value="Unassembled WGS sequence"/>
</dbReference>
<dbReference type="Proteomes" id="UP000441208">
    <property type="component" value="Unassembled WGS sequence"/>
</dbReference>
<sequence length="180" mass="19854">MVAASARACFTASYAAHSCTVSAIAIPVAARFGHLDAVAITFFQCVLQRTWQSSIIYDTVLHSVRRAHKLLELSSVGRVRHRRVWIRSESCLTPLTFPHHFTSCLYTQDLATLNLKPIVAVSSSISCNLSRYTSMSAAYSSQKSIQTSKCLYSSAAKHRSIVDWKHSTASALPWGTRFGV</sequence>
<reference evidence="7 8" key="1">
    <citation type="submission" date="2018-08" db="EMBL/GenBank/DDBJ databases">
        <title>Genomic investigation of the strawberry pathogen Phytophthora fragariae indicates pathogenicity is determined by transcriptional variation in three key races.</title>
        <authorList>
            <person name="Adams T.M."/>
            <person name="Armitage A.D."/>
            <person name="Sobczyk M.K."/>
            <person name="Bates H.J."/>
            <person name="Dunwell J.M."/>
            <person name="Nellist C.F."/>
            <person name="Harrison R.J."/>
        </authorList>
    </citation>
    <scope>NUCLEOTIDE SEQUENCE [LARGE SCALE GENOMIC DNA]</scope>
    <source>
        <strain evidence="6 9">A4</strain>
        <strain evidence="5 10">BC-1</strain>
        <strain evidence="4 8">NOV-27</strain>
        <strain evidence="3 11">NOV-5</strain>
        <strain evidence="2 12">NOV-71</strain>
        <strain evidence="1 7">NOV-9</strain>
    </source>
</reference>
<accession>A0A6A3S418</accession>
<evidence type="ECO:0000313" key="10">
    <source>
        <dbReference type="Proteomes" id="UP000440367"/>
    </source>
</evidence>
<evidence type="ECO:0000313" key="6">
    <source>
        <dbReference type="EMBL" id="KAE9305770.1"/>
    </source>
</evidence>
<organism evidence="2 12">
    <name type="scientific">Phytophthora fragariae</name>
    <dbReference type="NCBI Taxonomy" id="53985"/>
    <lineage>
        <taxon>Eukaryota</taxon>
        <taxon>Sar</taxon>
        <taxon>Stramenopiles</taxon>
        <taxon>Oomycota</taxon>
        <taxon>Peronosporomycetes</taxon>
        <taxon>Peronosporales</taxon>
        <taxon>Peronosporaceae</taxon>
        <taxon>Phytophthora</taxon>
    </lineage>
</organism>
<dbReference type="EMBL" id="QXGF01000686">
    <property type="protein sequence ID" value="KAE8936824.1"/>
    <property type="molecule type" value="Genomic_DNA"/>
</dbReference>
<gene>
    <name evidence="6" type="ORF">PF001_g12442</name>
    <name evidence="5" type="ORF">PF002_g14580</name>
    <name evidence="4" type="ORF">PF005_g13098</name>
    <name evidence="3" type="ORF">PF006_g12239</name>
    <name evidence="2" type="ORF">PF007_g12314</name>
    <name evidence="1" type="ORF">PF009_g13256</name>
</gene>
<name>A0A6A3S418_9STRA</name>
<dbReference type="EMBL" id="QXGB01000713">
    <property type="protein sequence ID" value="KAE9206201.1"/>
    <property type="molecule type" value="Genomic_DNA"/>
</dbReference>
<dbReference type="EMBL" id="QXGE01000692">
    <property type="protein sequence ID" value="KAE9305770.1"/>
    <property type="molecule type" value="Genomic_DNA"/>
</dbReference>
<evidence type="ECO:0000313" key="7">
    <source>
        <dbReference type="Proteomes" id="UP000429523"/>
    </source>
</evidence>
<comment type="caution">
    <text evidence="2">The sequence shown here is derived from an EMBL/GenBank/DDBJ whole genome shotgun (WGS) entry which is preliminary data.</text>
</comment>
<dbReference type="Proteomes" id="UP000437068">
    <property type="component" value="Unassembled WGS sequence"/>
</dbReference>
<proteinExistence type="predicted"/>
<evidence type="ECO:0000313" key="11">
    <source>
        <dbReference type="Proteomes" id="UP000440732"/>
    </source>
</evidence>
<dbReference type="Proteomes" id="UP000440732">
    <property type="component" value="Unassembled WGS sequence"/>
</dbReference>
<evidence type="ECO:0000313" key="12">
    <source>
        <dbReference type="Proteomes" id="UP000441208"/>
    </source>
</evidence>
<keyword evidence="8" id="KW-1185">Reference proteome</keyword>
<evidence type="ECO:0000313" key="5">
    <source>
        <dbReference type="EMBL" id="KAE9224825.1"/>
    </source>
</evidence>
<dbReference type="EMBL" id="QXGA01000678">
    <property type="protein sequence ID" value="KAE9142676.1"/>
    <property type="molecule type" value="Genomic_DNA"/>
</dbReference>
<evidence type="ECO:0000313" key="9">
    <source>
        <dbReference type="Proteomes" id="UP000437068"/>
    </source>
</evidence>